<dbReference type="SMART" id="SM00283">
    <property type="entry name" value="MA"/>
    <property type="match status" value="1"/>
</dbReference>
<keyword evidence="4" id="KW-1133">Transmembrane helix</keyword>
<keyword evidence="4" id="KW-0812">Transmembrane</keyword>
<dbReference type="SUPFAM" id="SSF58104">
    <property type="entry name" value="Methyl-accepting chemotaxis protein (MCP) signaling domain"/>
    <property type="match status" value="1"/>
</dbReference>
<feature type="domain" description="Methyl-accepting transducer" evidence="5">
    <location>
        <begin position="198"/>
        <end position="364"/>
    </location>
</feature>
<feature type="transmembrane region" description="Helical" evidence="4">
    <location>
        <begin position="36"/>
        <end position="55"/>
    </location>
</feature>
<organism evidence="7 8">
    <name type="scientific">Geothrix oryzae</name>
    <dbReference type="NCBI Taxonomy" id="2927975"/>
    <lineage>
        <taxon>Bacteria</taxon>
        <taxon>Pseudomonadati</taxon>
        <taxon>Acidobacteriota</taxon>
        <taxon>Holophagae</taxon>
        <taxon>Holophagales</taxon>
        <taxon>Holophagaceae</taxon>
        <taxon>Geothrix</taxon>
    </lineage>
</organism>
<keyword evidence="1 3" id="KW-0807">Transducer</keyword>
<gene>
    <name evidence="7" type="ORF">GETHOR_22390</name>
</gene>
<keyword evidence="8" id="KW-1185">Reference proteome</keyword>
<accession>A0ABN6V0L4</accession>
<evidence type="ECO:0000256" key="4">
    <source>
        <dbReference type="SAM" id="Phobius"/>
    </source>
</evidence>
<keyword evidence="4" id="KW-0472">Membrane</keyword>
<protein>
    <recommendedName>
        <fullName evidence="9">Chemotaxis protein</fullName>
    </recommendedName>
</protein>
<sequence>MKNLSLGSRVHYLVAATLGLFLVFAYFAVGSKGLDLRLGLLLGLILALLALTLWTTHRILYAIDRLATNLQEAAQGNLDQRITHIKKGGATEKLSWALNDLLDQQEAYFREVVSAFDHASRGQTYRMAMDQGLHGAFKDGMTRINVSVESLGQVQQMALKEKLIAKVTDLNSGNLIQNLRSIQDYLLTMTKELGTVGDLSRETAEDADGSRSTIETIVADLDRMAEMVGSTNAQIELIHEKSTEITQIVQVITDVADRTNLLALNAAIEAAHAGDVGKGFAVVAEEVRTLSENTKDAAASIAATLDSFAQATTRMLDESQQVKAITESSQTAVTAFSSRVRRFADAARTSLRQVSRAQDVSFASLVKVDHFLFKQNGYRAVNQGTDSVEARAIQTDHRGCRLGQWYYEGQGLQQFSQVPSYPRLEAPHAQVHGHIHEAVGLLAQRWQSDPDIQRRVVSHFEQAERASEEVVAVIDRMVEERHQLGA</sequence>
<dbReference type="Pfam" id="PF13682">
    <property type="entry name" value="CZB"/>
    <property type="match status" value="1"/>
</dbReference>
<feature type="domain" description="HAMP" evidence="6">
    <location>
        <begin position="57"/>
        <end position="110"/>
    </location>
</feature>
<dbReference type="Proteomes" id="UP001242010">
    <property type="component" value="Chromosome"/>
</dbReference>
<proteinExistence type="inferred from homology"/>
<evidence type="ECO:0000256" key="2">
    <source>
        <dbReference type="ARBA" id="ARBA00029447"/>
    </source>
</evidence>
<evidence type="ECO:0008006" key="9">
    <source>
        <dbReference type="Google" id="ProtNLM"/>
    </source>
</evidence>
<feature type="transmembrane region" description="Helical" evidence="4">
    <location>
        <begin position="12"/>
        <end position="30"/>
    </location>
</feature>
<comment type="similarity">
    <text evidence="2">Belongs to the methyl-accepting chemotaxis (MCP) protein family.</text>
</comment>
<evidence type="ECO:0000256" key="1">
    <source>
        <dbReference type="ARBA" id="ARBA00023224"/>
    </source>
</evidence>
<dbReference type="InterPro" id="IPR003660">
    <property type="entry name" value="HAMP_dom"/>
</dbReference>
<dbReference type="Gene3D" id="6.10.340.10">
    <property type="match status" value="1"/>
</dbReference>
<evidence type="ECO:0000256" key="3">
    <source>
        <dbReference type="PROSITE-ProRule" id="PRU00284"/>
    </source>
</evidence>
<evidence type="ECO:0000259" key="5">
    <source>
        <dbReference type="PROSITE" id="PS50111"/>
    </source>
</evidence>
<dbReference type="Gene3D" id="1.20.120.30">
    <property type="entry name" value="Aspartate receptor, ligand-binding domain"/>
    <property type="match status" value="1"/>
</dbReference>
<dbReference type="Pfam" id="PF00015">
    <property type="entry name" value="MCPsignal"/>
    <property type="match status" value="1"/>
</dbReference>
<dbReference type="EMBL" id="AP027079">
    <property type="protein sequence ID" value="BDU70138.1"/>
    <property type="molecule type" value="Genomic_DNA"/>
</dbReference>
<dbReference type="PANTHER" id="PTHR32089:SF112">
    <property type="entry name" value="LYSOZYME-LIKE PROTEIN-RELATED"/>
    <property type="match status" value="1"/>
</dbReference>
<dbReference type="PROSITE" id="PS50885">
    <property type="entry name" value="HAMP"/>
    <property type="match status" value="1"/>
</dbReference>
<name>A0ABN6V0L4_9BACT</name>
<evidence type="ECO:0000313" key="8">
    <source>
        <dbReference type="Proteomes" id="UP001242010"/>
    </source>
</evidence>
<evidence type="ECO:0000313" key="7">
    <source>
        <dbReference type="EMBL" id="BDU70138.1"/>
    </source>
</evidence>
<dbReference type="PANTHER" id="PTHR32089">
    <property type="entry name" value="METHYL-ACCEPTING CHEMOTAXIS PROTEIN MCPB"/>
    <property type="match status" value="1"/>
</dbReference>
<reference evidence="8" key="1">
    <citation type="journal article" date="2023" name="Int. J. Syst. Evol. Microbiol.">
        <title>Mesoterricola silvestris gen. nov., sp. nov., Mesoterricola sediminis sp. nov., Geothrix oryzae sp. nov., Geothrix edaphica sp. nov., Geothrix rubra sp. nov., and Geothrix limicola sp. nov., six novel members of Acidobacteriota isolated from soils.</title>
        <authorList>
            <person name="Itoh H."/>
            <person name="Sugisawa Y."/>
            <person name="Mise K."/>
            <person name="Xu Z."/>
            <person name="Kuniyasu M."/>
            <person name="Ushijima N."/>
            <person name="Kawano K."/>
            <person name="Kobayashi E."/>
            <person name="Shiratori Y."/>
            <person name="Masuda Y."/>
            <person name="Senoo K."/>
        </authorList>
    </citation>
    <scope>NUCLEOTIDE SEQUENCE [LARGE SCALE GENOMIC DNA]</scope>
    <source>
        <strain evidence="8">Red222</strain>
    </source>
</reference>
<dbReference type="InterPro" id="IPR025991">
    <property type="entry name" value="Chemoreceptor_zinc-bind_dom"/>
</dbReference>
<dbReference type="RefSeq" id="WP_286353856.1">
    <property type="nucleotide sequence ID" value="NZ_AP027079.1"/>
</dbReference>
<evidence type="ECO:0000259" key="6">
    <source>
        <dbReference type="PROSITE" id="PS50885"/>
    </source>
</evidence>
<dbReference type="PROSITE" id="PS50111">
    <property type="entry name" value="CHEMOTAXIS_TRANSDUC_2"/>
    <property type="match status" value="1"/>
</dbReference>
<dbReference type="Gene3D" id="1.10.287.950">
    <property type="entry name" value="Methyl-accepting chemotaxis protein"/>
    <property type="match status" value="1"/>
</dbReference>
<dbReference type="InterPro" id="IPR004089">
    <property type="entry name" value="MCPsignal_dom"/>
</dbReference>